<evidence type="ECO:0000256" key="3">
    <source>
        <dbReference type="ARBA" id="ARBA00023125"/>
    </source>
</evidence>
<organism evidence="8 9">
    <name type="scientific">Ralstonia solanacearum (strain Po82)</name>
    <dbReference type="NCBI Taxonomy" id="1031711"/>
    <lineage>
        <taxon>Bacteria</taxon>
        <taxon>Pseudomonadati</taxon>
        <taxon>Pseudomonadota</taxon>
        <taxon>Betaproteobacteria</taxon>
        <taxon>Burkholderiales</taxon>
        <taxon>Burkholderiaceae</taxon>
        <taxon>Ralstonia</taxon>
        <taxon>Ralstonia solanacearum species complex</taxon>
    </lineage>
</organism>
<dbReference type="EMBL" id="CP002820">
    <property type="protein sequence ID" value="AEG72163.1"/>
    <property type="molecule type" value="Genomic_DNA"/>
</dbReference>
<evidence type="ECO:0000313" key="8">
    <source>
        <dbReference type="EMBL" id="AEG72163.1"/>
    </source>
</evidence>
<dbReference type="PROSITE" id="PS51898">
    <property type="entry name" value="TYR_RECOMBINASE"/>
    <property type="match status" value="1"/>
</dbReference>
<dbReference type="PATRIC" id="fig|1031711.3.peg.4706"/>
<dbReference type="Gene3D" id="1.10.443.10">
    <property type="entry name" value="Intergrase catalytic core"/>
    <property type="match status" value="1"/>
</dbReference>
<dbReference type="SUPFAM" id="SSF56349">
    <property type="entry name" value="DNA breaking-rejoining enzymes"/>
    <property type="match status" value="1"/>
</dbReference>
<dbReference type="Proteomes" id="UP000007953">
    <property type="component" value="Plasmid megaplasmid"/>
</dbReference>
<protein>
    <submittedName>
        <fullName evidence="8">Putative phage integrase</fullName>
    </submittedName>
</protein>
<proteinExistence type="inferred from homology"/>
<dbReference type="CDD" id="cd01184">
    <property type="entry name" value="INT_C_like_1"/>
    <property type="match status" value="1"/>
</dbReference>
<dbReference type="Gene3D" id="1.10.150.130">
    <property type="match status" value="1"/>
</dbReference>
<evidence type="ECO:0000256" key="4">
    <source>
        <dbReference type="ARBA" id="ARBA00023172"/>
    </source>
</evidence>
<dbReference type="InterPro" id="IPR002104">
    <property type="entry name" value="Integrase_catalytic"/>
</dbReference>
<keyword evidence="2" id="KW-0229">DNA integration</keyword>
<dbReference type="HOGENOM" id="CLU_022238_3_0_4"/>
<name>F6GBM3_RALS8</name>
<dbReference type="PANTHER" id="PTHR30349:SF41">
    <property type="entry name" value="INTEGRASE_RECOMBINASE PROTEIN MJ0367-RELATED"/>
    <property type="match status" value="1"/>
</dbReference>
<dbReference type="InterPro" id="IPR013762">
    <property type="entry name" value="Integrase-like_cat_sf"/>
</dbReference>
<dbReference type="InterPro" id="IPR025269">
    <property type="entry name" value="SAM-like_dom"/>
</dbReference>
<dbReference type="GO" id="GO:0015074">
    <property type="term" value="P:DNA integration"/>
    <property type="evidence" value="ECO:0007669"/>
    <property type="project" value="UniProtKB-KW"/>
</dbReference>
<accession>F6GBM3</accession>
<dbReference type="GO" id="GO:0006310">
    <property type="term" value="P:DNA recombination"/>
    <property type="evidence" value="ECO:0007669"/>
    <property type="project" value="UniProtKB-KW"/>
</dbReference>
<evidence type="ECO:0000259" key="7">
    <source>
        <dbReference type="PROSITE" id="PS51900"/>
    </source>
</evidence>
<evidence type="ECO:0000256" key="5">
    <source>
        <dbReference type="PROSITE-ProRule" id="PRU01248"/>
    </source>
</evidence>
<geneLocation type="plasmid" evidence="9"/>
<dbReference type="AlphaFoldDB" id="F6GBM3"/>
<keyword evidence="4" id="KW-0233">DNA recombination</keyword>
<reference evidence="8 9" key="1">
    <citation type="journal article" date="2011" name="J. Bacteriol.">
        <title>Complete genome sequence of the plant pathogen Ralstonia solanacearum strain Po82.</title>
        <authorList>
            <person name="Xu J."/>
            <person name="Zheng H.J."/>
            <person name="Liu L."/>
            <person name="Pan Z.C."/>
            <person name="Prior P."/>
            <person name="Tang B."/>
            <person name="Xu J.S."/>
            <person name="Zhang H."/>
            <person name="Tian Q."/>
            <person name="Zhang L.Q."/>
            <person name="Feng J."/>
        </authorList>
    </citation>
    <scope>NUCLEOTIDE SEQUENCE [LARGE SCALE GENOMIC DNA]</scope>
    <source>
        <strain evidence="9">Po82</strain>
    </source>
</reference>
<dbReference type="KEGG" id="rsn:RSPO_m01528"/>
<feature type="domain" description="Tyr recombinase" evidence="6">
    <location>
        <begin position="259"/>
        <end position="462"/>
    </location>
</feature>
<dbReference type="Pfam" id="PF00589">
    <property type="entry name" value="Phage_integrase"/>
    <property type="match status" value="1"/>
</dbReference>
<dbReference type="InterPro" id="IPR010998">
    <property type="entry name" value="Integrase_recombinase_N"/>
</dbReference>
<evidence type="ECO:0000259" key="6">
    <source>
        <dbReference type="PROSITE" id="PS51898"/>
    </source>
</evidence>
<keyword evidence="3 5" id="KW-0238">DNA-binding</keyword>
<dbReference type="Pfam" id="PF20172">
    <property type="entry name" value="DUF6538"/>
    <property type="match status" value="1"/>
</dbReference>
<dbReference type="PANTHER" id="PTHR30349">
    <property type="entry name" value="PHAGE INTEGRASE-RELATED"/>
    <property type="match status" value="1"/>
</dbReference>
<gene>
    <name evidence="8" type="ordered locus">RSPO_m01528</name>
</gene>
<dbReference type="Pfam" id="PF13102">
    <property type="entry name" value="Phage_int_SAM_5"/>
    <property type="match status" value="1"/>
</dbReference>
<dbReference type="PROSITE" id="PS51900">
    <property type="entry name" value="CB"/>
    <property type="match status" value="1"/>
</dbReference>
<keyword evidence="8" id="KW-0614">Plasmid</keyword>
<dbReference type="InterPro" id="IPR011010">
    <property type="entry name" value="DNA_brk_join_enz"/>
</dbReference>
<comment type="similarity">
    <text evidence="1">Belongs to the 'phage' integrase family.</text>
</comment>
<dbReference type="GO" id="GO:0003677">
    <property type="term" value="F:DNA binding"/>
    <property type="evidence" value="ECO:0007669"/>
    <property type="project" value="UniProtKB-UniRule"/>
</dbReference>
<evidence type="ECO:0000256" key="2">
    <source>
        <dbReference type="ARBA" id="ARBA00022908"/>
    </source>
</evidence>
<evidence type="ECO:0000256" key="1">
    <source>
        <dbReference type="ARBA" id="ARBA00008857"/>
    </source>
</evidence>
<dbReference type="InterPro" id="IPR050090">
    <property type="entry name" value="Tyrosine_recombinase_XerCD"/>
</dbReference>
<dbReference type="InterPro" id="IPR046668">
    <property type="entry name" value="DUF6538"/>
</dbReference>
<sequence>MGVTQMDHLARRGGRYYYRRRVPTDLVVALGTKEVMKALGTSDPAEARAKARVWAVQFDAVFAKAAGRRMEAPWSGLHLDEWGRDPWEPADQSETEDDRDARLRAWFVEAMERIVGGQARELLAAIVEGRGAPVAAKAAPPSTGVVREPSISDDSRDWADVIKEWERIRAPAASTVKAGHNAINYLWEACGRISPQQVTRTHLTTFQTHLRESGRATATVRMQVSYIKTFLAIALDMGVVRANPWAGTRTEVGKQDAKIARVPFSSSDLRVVVDQCSQERLPSRKWVPLIGLYAGMRIEEICQLAPADLRQESYKDSTGKRKDVYVFYVTDEGEGQGLKNAASRRRIPVHKELVRRGFIKYAQAQTGTRLFPDLHAQIGSRESAQFSRWFGACLRKRWGITDKRKTFHSFRHTFKDLLREHGVPEDVSDALSGHTNGSVARNYGGAYYPLRPLVEALDKYEIHGL</sequence>
<evidence type="ECO:0000313" key="9">
    <source>
        <dbReference type="Proteomes" id="UP000007953"/>
    </source>
</evidence>
<feature type="domain" description="Core-binding (CB)" evidence="7">
    <location>
        <begin position="156"/>
        <end position="235"/>
    </location>
</feature>
<dbReference type="InterPro" id="IPR044068">
    <property type="entry name" value="CB"/>
</dbReference>